<keyword evidence="1" id="KW-0596">Phosphopantetheine</keyword>
<keyword evidence="5" id="KW-1185">Reference proteome</keyword>
<dbReference type="PROSITE" id="PS00012">
    <property type="entry name" value="PHOSPHOPANTETHEINE"/>
    <property type="match status" value="1"/>
</dbReference>
<dbReference type="InterPro" id="IPR013120">
    <property type="entry name" value="FAR_NAD-bd"/>
</dbReference>
<dbReference type="Pfam" id="PF00501">
    <property type="entry name" value="AMP-binding"/>
    <property type="match status" value="1"/>
</dbReference>
<dbReference type="Gene3D" id="3.40.50.720">
    <property type="entry name" value="NAD(P)-binding Rossmann-like Domain"/>
    <property type="match status" value="1"/>
</dbReference>
<dbReference type="GeneID" id="9039045"/>
<protein>
    <submittedName>
        <fullName evidence="4">Antibiotic synthetase, putative</fullName>
    </submittedName>
</protein>
<evidence type="ECO:0000313" key="4">
    <source>
        <dbReference type="EMBL" id="EER10735.1"/>
    </source>
</evidence>
<dbReference type="SUPFAM" id="SSF51735">
    <property type="entry name" value="NAD(P)-binding Rossmann-fold domains"/>
    <property type="match status" value="1"/>
</dbReference>
<dbReference type="InterPro" id="IPR020806">
    <property type="entry name" value="PKS_PP-bd"/>
</dbReference>
<sequence length="1119" mass="121834">MTSSSSPHVVLHTLFREQAAKTPDHIAVVGGGSRGASPRTSLTYAELDSLSDSLAARLQLEYGAGIGSLVGIYMPKDVGYVVSYIAALKAGGAYMPIDANYPDDLLQMVMDDAKPCCVCTTKALAEKLPKSQKKFIFDDESSIWRQELSDGKKPQDLGVKETDPAYCVYSSGTTGKPKGIVCPHRGAVVSYDYRFGAYPYGKDEREACNVFFVWELLRPLLKGATLYVVPDAVIYDSAILPQYIKENNISRMLFTPSLLEAMLDSPGVADMTGLKLVILCGEVASTQLRQKIRKHLPKTRIHNLYSVSECHDVAGSDLTVDDLQLEPSNRKFCPVGNLLPQVKVNILDPESLEPVPLGVAGEIYVEGPTLAIGYLNRPELTAAKFITRNGKRMYKTGDVGYVVEGGMLEISGRCDSMVKIRGYSIELKAVQVAMYELCGDIIHECIVTTAMHNDDRKLVAYVVRKNPSADAGLVKKTIKSKLKSRLPFYMIPTYISVLSTLPVNSTIASIYATVLDIPTSTVDVTLGFFELGGHSLLTIKLLQLLNAEYPEKEIALQDLFDHQSVRRMADFIVADRAVSDEELDLHQEVSILQKSFLVNPSSMQQVRAFWRNIVNEGSFGNSRVLVTGATGFLGSHILVSLLKSSPRISVYCVIRPPVDRTSPHASASSPAAACRRRLLATLEQYHLLDGDGLALADAKDRVHILVGDVSLERFGMPSEDYDYWATHVDCVVHAAAQVNLLYPYQALFKGNVQASVHVASFCLYNKVKPLHYISTDAVFPAGKGRHFAEDFSIFDADSPVANELKSGYAQTKWAAENLIHKFAVATGLPAVVYRLGNLGGSVGPDGLATWNTRDSNLEFVRTCVELGMVPTETEGLHLELTPVDVVSDFIVDCLWDIRHTNGKVFHLIQPNAIPMAEVFTCLRSAGYRVEQCSLHAWPTEGTFINQDTVKELCGDTNTYAVDNSVSRIPSGKYFEVGLGTFQEYICGLRRAQLLPSAPEGPLSGMVISLVGQPSSDTLQNVLQSQGAVVVPAGGFRVLYAASGCDVAAVVHDVCLKISALKGVKGAIVTTLDDNDVGERGLNAFLVEISRAMGFPMVALPANSSIDSVAQYVSASAKHQ</sequence>
<dbReference type="Pfam" id="PF07993">
    <property type="entry name" value="NAD_binding_4"/>
    <property type="match status" value="1"/>
</dbReference>
<dbReference type="GO" id="GO:0031177">
    <property type="term" value="F:phosphopantetheine binding"/>
    <property type="evidence" value="ECO:0007669"/>
    <property type="project" value="InterPro"/>
</dbReference>
<gene>
    <name evidence="4" type="ORF">Pmar_PMAR000780</name>
</gene>
<feature type="domain" description="Carrier" evidence="3">
    <location>
        <begin position="498"/>
        <end position="576"/>
    </location>
</feature>
<dbReference type="SUPFAM" id="SSF47336">
    <property type="entry name" value="ACP-like"/>
    <property type="match status" value="1"/>
</dbReference>
<evidence type="ECO:0000256" key="2">
    <source>
        <dbReference type="ARBA" id="ARBA00022553"/>
    </source>
</evidence>
<evidence type="ECO:0000313" key="5">
    <source>
        <dbReference type="Proteomes" id="UP000007800"/>
    </source>
</evidence>
<dbReference type="InterPro" id="IPR045851">
    <property type="entry name" value="AMP-bd_C_sf"/>
</dbReference>
<dbReference type="InterPro" id="IPR006162">
    <property type="entry name" value="Ppantetheine_attach_site"/>
</dbReference>
<evidence type="ECO:0000256" key="1">
    <source>
        <dbReference type="ARBA" id="ARBA00022450"/>
    </source>
</evidence>
<dbReference type="InterPro" id="IPR009081">
    <property type="entry name" value="PP-bd_ACP"/>
</dbReference>
<dbReference type="InParanoid" id="C5KXL1"/>
<dbReference type="InterPro" id="IPR036736">
    <property type="entry name" value="ACP-like_sf"/>
</dbReference>
<dbReference type="PANTHER" id="PTHR44845:SF6">
    <property type="entry name" value="BETA-ALANINE-ACTIVATING ENZYME"/>
    <property type="match status" value="1"/>
</dbReference>
<dbReference type="RefSeq" id="XP_002778940.1">
    <property type="nucleotide sequence ID" value="XM_002778894.1"/>
</dbReference>
<dbReference type="AlphaFoldDB" id="C5KXL1"/>
<dbReference type="PROSITE" id="PS50075">
    <property type="entry name" value="CARRIER"/>
    <property type="match status" value="1"/>
</dbReference>
<dbReference type="Gene3D" id="1.10.1200.10">
    <property type="entry name" value="ACP-like"/>
    <property type="match status" value="1"/>
</dbReference>
<dbReference type="Proteomes" id="UP000007800">
    <property type="component" value="Unassembled WGS sequence"/>
</dbReference>
<dbReference type="NCBIfam" id="TIGR01746">
    <property type="entry name" value="Thioester-redct"/>
    <property type="match status" value="1"/>
</dbReference>
<proteinExistence type="predicted"/>
<dbReference type="InterPro" id="IPR000873">
    <property type="entry name" value="AMP-dep_synth/lig_dom"/>
</dbReference>
<dbReference type="SMART" id="SM00823">
    <property type="entry name" value="PKS_PP"/>
    <property type="match status" value="1"/>
</dbReference>
<dbReference type="OMA" id="ENDKFTM"/>
<dbReference type="InterPro" id="IPR042099">
    <property type="entry name" value="ANL_N_sf"/>
</dbReference>
<reference evidence="4 5" key="1">
    <citation type="submission" date="2008-07" db="EMBL/GenBank/DDBJ databases">
        <authorList>
            <person name="El-Sayed N."/>
            <person name="Caler E."/>
            <person name="Inman J."/>
            <person name="Amedeo P."/>
            <person name="Hass B."/>
            <person name="Wortman J."/>
        </authorList>
    </citation>
    <scope>NUCLEOTIDE SEQUENCE [LARGE SCALE GENOMIC DNA]</scope>
    <source>
        <strain evidence="5">ATCC 50983 / TXsc</strain>
    </source>
</reference>
<organism evidence="5">
    <name type="scientific">Perkinsus marinus (strain ATCC 50983 / TXsc)</name>
    <dbReference type="NCBI Taxonomy" id="423536"/>
    <lineage>
        <taxon>Eukaryota</taxon>
        <taxon>Sar</taxon>
        <taxon>Alveolata</taxon>
        <taxon>Perkinsozoa</taxon>
        <taxon>Perkinsea</taxon>
        <taxon>Perkinsida</taxon>
        <taxon>Perkinsidae</taxon>
        <taxon>Perkinsus</taxon>
    </lineage>
</organism>
<dbReference type="Pfam" id="PF00550">
    <property type="entry name" value="PP-binding"/>
    <property type="match status" value="1"/>
</dbReference>
<accession>C5KXL1</accession>
<evidence type="ECO:0000259" key="3">
    <source>
        <dbReference type="PROSITE" id="PS50075"/>
    </source>
</evidence>
<dbReference type="OrthoDB" id="421986at2759"/>
<dbReference type="Gene3D" id="3.30.300.30">
    <property type="match status" value="1"/>
</dbReference>
<dbReference type="InterPro" id="IPR036291">
    <property type="entry name" value="NAD(P)-bd_dom_sf"/>
</dbReference>
<dbReference type="InterPro" id="IPR010080">
    <property type="entry name" value="Thioester_reductase-like_dom"/>
</dbReference>
<dbReference type="SUPFAM" id="SSF56801">
    <property type="entry name" value="Acetyl-CoA synthetase-like"/>
    <property type="match status" value="1"/>
</dbReference>
<keyword evidence="2" id="KW-0597">Phosphoprotein</keyword>
<dbReference type="EMBL" id="GG677256">
    <property type="protein sequence ID" value="EER10735.1"/>
    <property type="molecule type" value="Genomic_DNA"/>
</dbReference>
<dbReference type="Gene3D" id="3.40.50.12780">
    <property type="entry name" value="N-terminal domain of ligase-like"/>
    <property type="match status" value="1"/>
</dbReference>
<name>C5KXL1_PERM5</name>
<dbReference type="PIRSF" id="PIRSF001617">
    <property type="entry name" value="Alpha-AR"/>
    <property type="match status" value="1"/>
</dbReference>
<dbReference type="PANTHER" id="PTHR44845">
    <property type="entry name" value="CARRIER DOMAIN-CONTAINING PROTEIN"/>
    <property type="match status" value="1"/>
</dbReference>
<dbReference type="CDD" id="cd05930">
    <property type="entry name" value="A_NRPS"/>
    <property type="match status" value="1"/>
</dbReference>